<evidence type="ECO:0008006" key="3">
    <source>
        <dbReference type="Google" id="ProtNLM"/>
    </source>
</evidence>
<reference evidence="1" key="1">
    <citation type="submission" date="2014-09" db="EMBL/GenBank/DDBJ databases">
        <title>Genome sequence of the luminous mushroom Mycena chlorophos for searching fungal bioluminescence genes.</title>
        <authorList>
            <person name="Tanaka Y."/>
            <person name="Kasuga D."/>
            <person name="Oba Y."/>
            <person name="Hase S."/>
            <person name="Sato K."/>
            <person name="Oba Y."/>
            <person name="Sakakibara Y."/>
        </authorList>
    </citation>
    <scope>NUCLEOTIDE SEQUENCE</scope>
</reference>
<gene>
    <name evidence="1" type="ORF">MCHLO_17334</name>
</gene>
<dbReference type="Proteomes" id="UP000815677">
    <property type="component" value="Unassembled WGS sequence"/>
</dbReference>
<evidence type="ECO:0000313" key="1">
    <source>
        <dbReference type="EMBL" id="GAT61301.1"/>
    </source>
</evidence>
<accession>A0ABQ0MG47</accession>
<keyword evidence="2" id="KW-1185">Reference proteome</keyword>
<proteinExistence type="predicted"/>
<sequence length="182" mass="20959">MGWIQSNREILPFLAEMHYLRRFTGHFRGLFGDNGAGIDSTNPRILFSKLTHLDIFDEPADVVDIITALPSLTHLAFSSSNGTNWEPVTNILSNCARLTTLLLMWPPWKTKTRKAWMNETPIQDVRLVGGAYRAGSDAWLEWEEHAAGRAKDFWDRAEEFINAKMDKEIECQFYSEQPEHLF</sequence>
<protein>
    <recommendedName>
        <fullName evidence="3">F-box domain-containing protein</fullName>
    </recommendedName>
</protein>
<evidence type="ECO:0000313" key="2">
    <source>
        <dbReference type="Proteomes" id="UP000815677"/>
    </source>
</evidence>
<organism evidence="1 2">
    <name type="scientific">Mycena chlorophos</name>
    <name type="common">Agaric fungus</name>
    <name type="synonym">Agaricus chlorophos</name>
    <dbReference type="NCBI Taxonomy" id="658473"/>
    <lineage>
        <taxon>Eukaryota</taxon>
        <taxon>Fungi</taxon>
        <taxon>Dikarya</taxon>
        <taxon>Basidiomycota</taxon>
        <taxon>Agaricomycotina</taxon>
        <taxon>Agaricomycetes</taxon>
        <taxon>Agaricomycetidae</taxon>
        <taxon>Agaricales</taxon>
        <taxon>Marasmiineae</taxon>
        <taxon>Mycenaceae</taxon>
        <taxon>Mycena</taxon>
    </lineage>
</organism>
<dbReference type="EMBL" id="DF850019">
    <property type="protein sequence ID" value="GAT61301.1"/>
    <property type="molecule type" value="Genomic_DNA"/>
</dbReference>
<name>A0ABQ0MG47_MYCCL</name>